<organism evidence="5 6">
    <name type="scientific">Martelella radicis</name>
    <dbReference type="NCBI Taxonomy" id="1397476"/>
    <lineage>
        <taxon>Bacteria</taxon>
        <taxon>Pseudomonadati</taxon>
        <taxon>Pseudomonadota</taxon>
        <taxon>Alphaproteobacteria</taxon>
        <taxon>Hyphomicrobiales</taxon>
        <taxon>Aurantimonadaceae</taxon>
        <taxon>Martelella</taxon>
    </lineage>
</organism>
<dbReference type="InterPro" id="IPR020845">
    <property type="entry name" value="AMP-binding_CS"/>
</dbReference>
<feature type="domain" description="AMP-dependent synthetase/ligase" evidence="3">
    <location>
        <begin position="21"/>
        <end position="384"/>
    </location>
</feature>
<dbReference type="Pfam" id="PF00501">
    <property type="entry name" value="AMP-binding"/>
    <property type="match status" value="1"/>
</dbReference>
<name>A0A7W6KJ26_9HYPH</name>
<dbReference type="InterPro" id="IPR025110">
    <property type="entry name" value="AMP-bd_C"/>
</dbReference>
<comment type="caution">
    <text evidence="5">The sequence shown here is derived from an EMBL/GenBank/DDBJ whole genome shotgun (WGS) entry which is preliminary data.</text>
</comment>
<sequence>MQADAIRAGALCPVTIEAALQRTVALAPDVEAIVAPDGRRTFAELGDEVARLRGALHAAGVRRGMHVGLCLGNGALFQALFLALGSIGAVTVPVNTRLRSEDIAYCLSQSRVRLLITADRVLSSDFIELLGPLMNGRLPDLERVVLTSGSAPWAETWQDFLSRPVTGTPERSQAGDVILMQYTSGSTGFPKGVMLRQHALLTNGFISAQRMGLRVADRFHSARPFFHVAGTSLSLCAALQHGVTLVTMERFEPGEALRLMEEERCTHFSGNDTMALMLLNHPDRAARRLALRGAWVAGAATVLRRVVHELGAVDCVSGYGLSEASPNIAQSAWWETEDVRTGGLMRPQTGLEVGIFDPGTGERLPSGQKGEIRVRGWSVMSGYFDMPEKTAETLDSDGWLSTGDLGSLDAQGRLAFLGRLKNIVRVGGENVSPEEVEDILHRHPAIRQAQVVGVPDDRLQEVCAAFIILNDGATLDVSQLGDWARAAMAGFKVPRHIWIVDTFEDIGMTASAKVQKSKLADHARRLLEQV</sequence>
<protein>
    <submittedName>
        <fullName evidence="5">Fatty-acyl-CoA synthase</fullName>
        <ecNumber evidence="5">6.2.1.-</ecNumber>
    </submittedName>
</protein>
<proteinExistence type="inferred from homology"/>
<evidence type="ECO:0000256" key="2">
    <source>
        <dbReference type="ARBA" id="ARBA00022598"/>
    </source>
</evidence>
<dbReference type="GO" id="GO:0031956">
    <property type="term" value="F:medium-chain fatty acid-CoA ligase activity"/>
    <property type="evidence" value="ECO:0007669"/>
    <property type="project" value="TreeGrafter"/>
</dbReference>
<dbReference type="InterPro" id="IPR042099">
    <property type="entry name" value="ANL_N_sf"/>
</dbReference>
<keyword evidence="2 5" id="KW-0436">Ligase</keyword>
<reference evidence="5 6" key="1">
    <citation type="submission" date="2020-08" db="EMBL/GenBank/DDBJ databases">
        <title>Genomic Encyclopedia of Type Strains, Phase IV (KMG-IV): sequencing the most valuable type-strain genomes for metagenomic binning, comparative biology and taxonomic classification.</title>
        <authorList>
            <person name="Goeker M."/>
        </authorList>
    </citation>
    <scope>NUCLEOTIDE SEQUENCE [LARGE SCALE GENOMIC DNA]</scope>
    <source>
        <strain evidence="5 6">DSM 28101</strain>
    </source>
</reference>
<dbReference type="PANTHER" id="PTHR43201:SF5">
    <property type="entry name" value="MEDIUM-CHAIN ACYL-COA LIGASE ACSF2, MITOCHONDRIAL"/>
    <property type="match status" value="1"/>
</dbReference>
<evidence type="ECO:0000313" key="5">
    <source>
        <dbReference type="EMBL" id="MBB4122042.1"/>
    </source>
</evidence>
<evidence type="ECO:0000313" key="6">
    <source>
        <dbReference type="Proteomes" id="UP000530571"/>
    </source>
</evidence>
<gene>
    <name evidence="5" type="ORF">GGR30_001968</name>
</gene>
<keyword evidence="6" id="KW-1185">Reference proteome</keyword>
<feature type="domain" description="AMP-binding enzyme C-terminal" evidence="4">
    <location>
        <begin position="435"/>
        <end position="504"/>
    </location>
</feature>
<dbReference type="Gene3D" id="3.40.50.12780">
    <property type="entry name" value="N-terminal domain of ligase-like"/>
    <property type="match status" value="1"/>
</dbReference>
<dbReference type="Pfam" id="PF13193">
    <property type="entry name" value="AMP-binding_C"/>
    <property type="match status" value="1"/>
</dbReference>
<dbReference type="RefSeq" id="WP_183485555.1">
    <property type="nucleotide sequence ID" value="NZ_JACIDZ010000005.1"/>
</dbReference>
<dbReference type="Gene3D" id="3.30.300.30">
    <property type="match status" value="1"/>
</dbReference>
<dbReference type="EMBL" id="JACIDZ010000005">
    <property type="protein sequence ID" value="MBB4122042.1"/>
    <property type="molecule type" value="Genomic_DNA"/>
</dbReference>
<evidence type="ECO:0000256" key="1">
    <source>
        <dbReference type="ARBA" id="ARBA00006432"/>
    </source>
</evidence>
<dbReference type="GO" id="GO:0006631">
    <property type="term" value="P:fatty acid metabolic process"/>
    <property type="evidence" value="ECO:0007669"/>
    <property type="project" value="TreeGrafter"/>
</dbReference>
<dbReference type="AlphaFoldDB" id="A0A7W6KJ26"/>
<dbReference type="SUPFAM" id="SSF56801">
    <property type="entry name" value="Acetyl-CoA synthetase-like"/>
    <property type="match status" value="1"/>
</dbReference>
<dbReference type="InterPro" id="IPR045851">
    <property type="entry name" value="AMP-bd_C_sf"/>
</dbReference>
<accession>A0A7W6KJ26</accession>
<dbReference type="PROSITE" id="PS00455">
    <property type="entry name" value="AMP_BINDING"/>
    <property type="match status" value="1"/>
</dbReference>
<dbReference type="Proteomes" id="UP000530571">
    <property type="component" value="Unassembled WGS sequence"/>
</dbReference>
<evidence type="ECO:0000259" key="4">
    <source>
        <dbReference type="Pfam" id="PF13193"/>
    </source>
</evidence>
<comment type="similarity">
    <text evidence="1">Belongs to the ATP-dependent AMP-binding enzyme family.</text>
</comment>
<dbReference type="PANTHER" id="PTHR43201">
    <property type="entry name" value="ACYL-COA SYNTHETASE"/>
    <property type="match status" value="1"/>
</dbReference>
<dbReference type="InterPro" id="IPR000873">
    <property type="entry name" value="AMP-dep_synth/lig_dom"/>
</dbReference>
<dbReference type="EC" id="6.2.1.-" evidence="5"/>
<evidence type="ECO:0000259" key="3">
    <source>
        <dbReference type="Pfam" id="PF00501"/>
    </source>
</evidence>